<gene>
    <name evidence="2" type="ORF">COPCOM_01936</name>
</gene>
<dbReference type="HOGENOM" id="CLU_041631_0_0_9"/>
<organism evidence="2 3">
    <name type="scientific">Coprococcus comes ATCC 27758</name>
    <dbReference type="NCBI Taxonomy" id="470146"/>
    <lineage>
        <taxon>Bacteria</taxon>
        <taxon>Bacillati</taxon>
        <taxon>Bacillota</taxon>
        <taxon>Clostridia</taxon>
        <taxon>Lachnospirales</taxon>
        <taxon>Lachnospiraceae</taxon>
        <taxon>Coprococcus</taxon>
    </lineage>
</organism>
<dbReference type="SUPFAM" id="SSF55326">
    <property type="entry name" value="PurM N-terminal domain-like"/>
    <property type="match status" value="1"/>
</dbReference>
<evidence type="ECO:0000313" key="2">
    <source>
        <dbReference type="EMBL" id="EEG90060.1"/>
    </source>
</evidence>
<dbReference type="Proteomes" id="UP000003793">
    <property type="component" value="Unassembled WGS sequence"/>
</dbReference>
<dbReference type="InterPro" id="IPR011854">
    <property type="entry name" value="HypE"/>
</dbReference>
<evidence type="ECO:0000259" key="1">
    <source>
        <dbReference type="Pfam" id="PF02769"/>
    </source>
</evidence>
<name>C0B9V8_9FIRM</name>
<proteinExistence type="predicted"/>
<dbReference type="Gene3D" id="3.90.650.10">
    <property type="entry name" value="PurM-like C-terminal domain"/>
    <property type="match status" value="1"/>
</dbReference>
<protein>
    <recommendedName>
        <fullName evidence="1">PurM-like C-terminal domain-containing protein</fullName>
    </recommendedName>
</protein>
<dbReference type="InterPro" id="IPR010918">
    <property type="entry name" value="PurM-like_C_dom"/>
</dbReference>
<feature type="domain" description="PurM-like C-terminal" evidence="1">
    <location>
        <begin position="163"/>
        <end position="315"/>
    </location>
</feature>
<dbReference type="InterPro" id="IPR036921">
    <property type="entry name" value="PurM-like_N_sf"/>
</dbReference>
<dbReference type="Gene3D" id="3.30.1330.10">
    <property type="entry name" value="PurM-like, N-terminal domain"/>
    <property type="match status" value="1"/>
</dbReference>
<dbReference type="Pfam" id="PF02769">
    <property type="entry name" value="AIRS_C"/>
    <property type="match status" value="1"/>
</dbReference>
<dbReference type="GO" id="GO:0051604">
    <property type="term" value="P:protein maturation"/>
    <property type="evidence" value="ECO:0007669"/>
    <property type="project" value="TreeGrafter"/>
</dbReference>
<dbReference type="AlphaFoldDB" id="C0B9V8"/>
<dbReference type="InterPro" id="IPR036676">
    <property type="entry name" value="PurM-like_C_sf"/>
</dbReference>
<reference evidence="2 3" key="1">
    <citation type="submission" date="2009-02" db="EMBL/GenBank/DDBJ databases">
        <authorList>
            <person name="Fulton L."/>
            <person name="Clifton S."/>
            <person name="Fulton B."/>
            <person name="Xu J."/>
            <person name="Minx P."/>
            <person name="Pepin K.H."/>
            <person name="Johnson M."/>
            <person name="Bhonagiri V."/>
            <person name="Nash W.E."/>
            <person name="Mardis E.R."/>
            <person name="Wilson R.K."/>
        </authorList>
    </citation>
    <scope>NUCLEOTIDE SEQUENCE [LARGE SCALE GENOMIC DNA]</scope>
    <source>
        <strain evidence="2 3">ATCC 27758</strain>
    </source>
</reference>
<dbReference type="EMBL" id="ABVR01000040">
    <property type="protein sequence ID" value="EEG90060.1"/>
    <property type="molecule type" value="Genomic_DNA"/>
</dbReference>
<comment type="caution">
    <text evidence="2">The sequence shown here is derived from an EMBL/GenBank/DDBJ whole genome shotgun (WGS) entry which is preliminary data.</text>
</comment>
<dbReference type="PANTHER" id="PTHR30303">
    <property type="entry name" value="HYDROGENASE ISOENZYMES FORMATION PROTEIN HYPE"/>
    <property type="match status" value="1"/>
</dbReference>
<evidence type="ECO:0000313" key="3">
    <source>
        <dbReference type="Proteomes" id="UP000003793"/>
    </source>
</evidence>
<dbReference type="PANTHER" id="PTHR30303:SF4">
    <property type="entry name" value="HYDROGENASE EXPRESSION_FORMATION PROTEIN HYPE"/>
    <property type="match status" value="1"/>
</dbReference>
<sequence length="337" mass="37001">MAEQKEDKSMKAGRVSQTVYRRSVLKQIQNNIEGIDFLRPSQEETCYIADESEERITIATDVSLAGNEKDLGVFAIAQAVDQLASRGARAYGISVRIMLPTFAYESRLKAMMVEISEICKEKGLRVFFADAQSVNGIQTSIVHVTAHGEAKKEQLLASRSAKAGEEIVLVKWIGMEGTLRIIREEGAALAERFAPGFLNKLEDMRDEIFSDRAMEIAGRNGVSAMHPIGEGGILAALWDMAEGAGIGLSVEMKKMTVRQETIEVCEVFHLNPYQLTSTGAVLMVTPKGEELKERLKREGIPAEIIGHTTEGNERIIWGGGEKKISRQTGTGRTGTNL</sequence>
<accession>C0B9V8</accession>
<dbReference type="SUPFAM" id="SSF56042">
    <property type="entry name" value="PurM C-terminal domain-like"/>
    <property type="match status" value="1"/>
</dbReference>
<reference evidence="2 3" key="2">
    <citation type="submission" date="2009-03" db="EMBL/GenBank/DDBJ databases">
        <title>Draft genome sequence of Coprococcus comes (ATCC 27758).</title>
        <authorList>
            <person name="Sudarsanam P."/>
            <person name="Ley R."/>
            <person name="Guruge J."/>
            <person name="Turnbaugh P.J."/>
            <person name="Mahowald M."/>
            <person name="Liep D."/>
            <person name="Gordon J."/>
        </authorList>
    </citation>
    <scope>NUCLEOTIDE SEQUENCE [LARGE SCALE GENOMIC DNA]</scope>
    <source>
        <strain evidence="2 3">ATCC 27758</strain>
    </source>
</reference>